<dbReference type="Pfam" id="PF12833">
    <property type="entry name" value="HTH_18"/>
    <property type="match status" value="1"/>
</dbReference>
<keyword evidence="3" id="KW-0804">Transcription</keyword>
<feature type="transmembrane region" description="Helical" evidence="4">
    <location>
        <begin position="62"/>
        <end position="83"/>
    </location>
</feature>
<evidence type="ECO:0000256" key="4">
    <source>
        <dbReference type="SAM" id="Phobius"/>
    </source>
</evidence>
<protein>
    <recommendedName>
        <fullName evidence="5">HTH araC/xylS-type domain-containing protein</fullName>
    </recommendedName>
</protein>
<dbReference type="SUPFAM" id="SSF46689">
    <property type="entry name" value="Homeodomain-like"/>
    <property type="match status" value="1"/>
</dbReference>
<dbReference type="InterPro" id="IPR020449">
    <property type="entry name" value="Tscrpt_reg_AraC-type_HTH"/>
</dbReference>
<dbReference type="InterPro" id="IPR009057">
    <property type="entry name" value="Homeodomain-like_sf"/>
</dbReference>
<dbReference type="SMART" id="SM00342">
    <property type="entry name" value="HTH_ARAC"/>
    <property type="match status" value="1"/>
</dbReference>
<sequence length="371" mass="43835">MYHWSEIFIGIQLCITIQLIVVGTLNICTKNTKNVFLGIYCLLVANAHIALIFSDFFKKEPYMYAFFGGWKGYFYGPVLYLYLKSLSKKWNHKKEWIHLILPLALFGLSLYRYFYISQEDSMIVRLKAVGYFFYWTLLISYFVLGIKEFKQHIRINLKEKSKIRFQSFYTIVNTHLLFTIIPGFILFLSIYTDVSVIDNLTEAVVLPYYQYWAVPIYMLLFIFLLFYGVTELQWVKKYFLMASIHQPIHDSQKNADIFIHIKEFFSVNEVFKNPNLTIDELSLSSGITKSAIRTVLIEKGYSSFTDFVNEYRIREFKNNLKEEKYNNYDLVSIASLSGFNSKATFYRVFKKHTGMTPNEYKADIVSNRFLE</sequence>
<dbReference type="InterPro" id="IPR018060">
    <property type="entry name" value="HTH_AraC"/>
</dbReference>
<organism evidence="6 7">
    <name type="scientific">Aquimarina atlantica</name>
    <dbReference type="NCBI Taxonomy" id="1317122"/>
    <lineage>
        <taxon>Bacteria</taxon>
        <taxon>Pseudomonadati</taxon>
        <taxon>Bacteroidota</taxon>
        <taxon>Flavobacteriia</taxon>
        <taxon>Flavobacteriales</taxon>
        <taxon>Flavobacteriaceae</taxon>
        <taxon>Aquimarina</taxon>
    </lineage>
</organism>
<gene>
    <name evidence="6" type="ORF">ATO12_18550</name>
</gene>
<evidence type="ECO:0000256" key="3">
    <source>
        <dbReference type="ARBA" id="ARBA00023163"/>
    </source>
</evidence>
<evidence type="ECO:0000256" key="1">
    <source>
        <dbReference type="ARBA" id="ARBA00023015"/>
    </source>
</evidence>
<dbReference type="PRINTS" id="PR00032">
    <property type="entry name" value="HTHARAC"/>
</dbReference>
<dbReference type="EMBL" id="AQRA01000006">
    <property type="protein sequence ID" value="EZH73017.1"/>
    <property type="molecule type" value="Genomic_DNA"/>
</dbReference>
<feature type="transmembrane region" description="Helical" evidence="4">
    <location>
        <begin position="35"/>
        <end position="56"/>
    </location>
</feature>
<dbReference type="GO" id="GO:0043565">
    <property type="term" value="F:sequence-specific DNA binding"/>
    <property type="evidence" value="ECO:0007669"/>
    <property type="project" value="InterPro"/>
</dbReference>
<name>A0A023BSQ1_9FLAO</name>
<dbReference type="Gene3D" id="1.10.10.60">
    <property type="entry name" value="Homeodomain-like"/>
    <property type="match status" value="1"/>
</dbReference>
<feature type="transmembrane region" description="Helical" evidence="4">
    <location>
        <begin position="211"/>
        <end position="229"/>
    </location>
</feature>
<keyword evidence="2" id="KW-0238">DNA-binding</keyword>
<dbReference type="STRING" id="1317122.ATO12_18550"/>
<dbReference type="PANTHER" id="PTHR43280:SF29">
    <property type="entry name" value="ARAC-FAMILY TRANSCRIPTIONAL REGULATOR"/>
    <property type="match status" value="1"/>
</dbReference>
<comment type="caution">
    <text evidence="6">The sequence shown here is derived from an EMBL/GenBank/DDBJ whole genome shotgun (WGS) entry which is preliminary data.</text>
</comment>
<evidence type="ECO:0000313" key="6">
    <source>
        <dbReference type="EMBL" id="EZH73017.1"/>
    </source>
</evidence>
<keyword evidence="1" id="KW-0805">Transcription regulation</keyword>
<dbReference type="eggNOG" id="COG2207">
    <property type="taxonomic scope" value="Bacteria"/>
</dbReference>
<keyword evidence="4" id="KW-1133">Transmembrane helix</keyword>
<feature type="transmembrane region" description="Helical" evidence="4">
    <location>
        <begin position="95"/>
        <end position="116"/>
    </location>
</feature>
<dbReference type="PROSITE" id="PS01124">
    <property type="entry name" value="HTH_ARAC_FAMILY_2"/>
    <property type="match status" value="1"/>
</dbReference>
<keyword evidence="4" id="KW-0812">Transmembrane</keyword>
<feature type="transmembrane region" description="Helical" evidence="4">
    <location>
        <begin position="167"/>
        <end position="191"/>
    </location>
</feature>
<feature type="transmembrane region" description="Helical" evidence="4">
    <location>
        <begin position="128"/>
        <end position="146"/>
    </location>
</feature>
<accession>A0A023BSQ1</accession>
<feature type="domain" description="HTH araC/xylS-type" evidence="5">
    <location>
        <begin position="267"/>
        <end position="363"/>
    </location>
</feature>
<dbReference type="Proteomes" id="UP000023541">
    <property type="component" value="Unassembled WGS sequence"/>
</dbReference>
<evidence type="ECO:0000259" key="5">
    <source>
        <dbReference type="PROSITE" id="PS01124"/>
    </source>
</evidence>
<dbReference type="PANTHER" id="PTHR43280">
    <property type="entry name" value="ARAC-FAMILY TRANSCRIPTIONAL REGULATOR"/>
    <property type="match status" value="1"/>
</dbReference>
<reference evidence="6 7" key="1">
    <citation type="submission" date="2014-04" db="EMBL/GenBank/DDBJ databases">
        <title>Aquimarina sp. 22II-S11-z7 Genome Sequencing.</title>
        <authorList>
            <person name="Lai Q."/>
        </authorList>
    </citation>
    <scope>NUCLEOTIDE SEQUENCE [LARGE SCALE GENOMIC DNA]</scope>
    <source>
        <strain evidence="6 7">22II-S11-z7</strain>
    </source>
</reference>
<dbReference type="AlphaFoldDB" id="A0A023BSQ1"/>
<feature type="transmembrane region" description="Helical" evidence="4">
    <location>
        <begin position="6"/>
        <end position="28"/>
    </location>
</feature>
<dbReference type="GO" id="GO:0003700">
    <property type="term" value="F:DNA-binding transcription factor activity"/>
    <property type="evidence" value="ECO:0007669"/>
    <property type="project" value="InterPro"/>
</dbReference>
<proteinExistence type="predicted"/>
<keyword evidence="4" id="KW-0472">Membrane</keyword>
<keyword evidence="7" id="KW-1185">Reference proteome</keyword>
<dbReference type="OrthoDB" id="704028at2"/>
<evidence type="ECO:0000256" key="2">
    <source>
        <dbReference type="ARBA" id="ARBA00023125"/>
    </source>
</evidence>
<evidence type="ECO:0000313" key="7">
    <source>
        <dbReference type="Proteomes" id="UP000023541"/>
    </source>
</evidence>